<sequence length="383" mass="43324">MLEKENTRLKLAFIGGGNNSAVGYVHFAASQLDNKFEVVAGAFSRDHEENLATGQRWSISSERIYDCWRALIKAEKERIDAIVVLTPTPHHVEVLEALLQANIPIICEKALVTGPSEIKRVQSSYDRSKHFLAVTYNYSGYAMIRELKHLIKQGTLGVIQKIHLEMPQEGFRRPPDIAGKPAMPQAWRLKDCEVPTICLDLGVHLHHLSSYLLELEPTHTIAQFTNHSQYPNLVDDAYLLLKYPNNIRGSMWMSKTAIGHRNGLKVRVYGDQGSACWVQLNPDELELNYNDGRREVLDRAGQCQYANQFRYNRMKPGHPTGFVEAFSNLYSDIHTELLQFLSNSDEKSSYVFGVDQSSDGLNLFSAAKASVDSEQWEAISKQQ</sequence>
<dbReference type="InterPro" id="IPR000683">
    <property type="entry name" value="Gfo/Idh/MocA-like_OxRdtase_N"/>
</dbReference>
<dbReference type="EMBL" id="JABBPG010000003">
    <property type="protein sequence ID" value="NOU50790.1"/>
    <property type="molecule type" value="Genomic_DNA"/>
</dbReference>
<evidence type="ECO:0000313" key="5">
    <source>
        <dbReference type="Proteomes" id="UP000586305"/>
    </source>
</evidence>
<dbReference type="InterPro" id="IPR055170">
    <property type="entry name" value="GFO_IDH_MocA-like_dom"/>
</dbReference>
<feature type="domain" description="GFO/IDH/MocA-like oxidoreductase" evidence="3">
    <location>
        <begin position="144"/>
        <end position="275"/>
    </location>
</feature>
<proteinExistence type="predicted"/>
<dbReference type="InterPro" id="IPR036291">
    <property type="entry name" value="NAD(P)-bd_dom_sf"/>
</dbReference>
<dbReference type="Gene3D" id="3.30.360.10">
    <property type="entry name" value="Dihydrodipicolinate Reductase, domain 2"/>
    <property type="match status" value="1"/>
</dbReference>
<dbReference type="Proteomes" id="UP000586305">
    <property type="component" value="Unassembled WGS sequence"/>
</dbReference>
<dbReference type="SUPFAM" id="SSF55347">
    <property type="entry name" value="Glyceraldehyde-3-phosphate dehydrogenase-like, C-terminal domain"/>
    <property type="match status" value="1"/>
</dbReference>
<dbReference type="Pfam" id="PF01408">
    <property type="entry name" value="GFO_IDH_MocA"/>
    <property type="match status" value="1"/>
</dbReference>
<keyword evidence="1" id="KW-0732">Signal</keyword>
<protein>
    <submittedName>
        <fullName evidence="4">Gfo/Idh/MocA family oxidoreductase</fullName>
    </submittedName>
</protein>
<reference evidence="4 5" key="1">
    <citation type="submission" date="2020-04" db="EMBL/GenBank/DDBJ databases">
        <title>Pseudoalteromonas caenipelagi sp. nov., isolated from a tidal flat.</title>
        <authorList>
            <person name="Park S."/>
            <person name="Yoon J.-H."/>
        </authorList>
    </citation>
    <scope>NUCLEOTIDE SEQUENCE [LARGE SCALE GENOMIC DNA]</scope>
    <source>
        <strain evidence="4 5">JBTF-M23</strain>
    </source>
</reference>
<evidence type="ECO:0000259" key="2">
    <source>
        <dbReference type="Pfam" id="PF01408"/>
    </source>
</evidence>
<evidence type="ECO:0000256" key="1">
    <source>
        <dbReference type="ARBA" id="ARBA00022729"/>
    </source>
</evidence>
<dbReference type="InterPro" id="IPR051317">
    <property type="entry name" value="Gfo/Idh/MocA_oxidoreduct"/>
</dbReference>
<evidence type="ECO:0000313" key="4">
    <source>
        <dbReference type="EMBL" id="NOU50790.1"/>
    </source>
</evidence>
<gene>
    <name evidence="4" type="ORF">HG263_09625</name>
</gene>
<dbReference type="SUPFAM" id="SSF51735">
    <property type="entry name" value="NAD(P)-binding Rossmann-fold domains"/>
    <property type="match status" value="1"/>
</dbReference>
<dbReference type="PANTHER" id="PTHR43708">
    <property type="entry name" value="CONSERVED EXPRESSED OXIDOREDUCTASE (EUROFUNG)"/>
    <property type="match status" value="1"/>
</dbReference>
<accession>A0A849VDC6</accession>
<comment type="caution">
    <text evidence="4">The sequence shown here is derived from an EMBL/GenBank/DDBJ whole genome shotgun (WGS) entry which is preliminary data.</text>
</comment>
<dbReference type="GO" id="GO:0000166">
    <property type="term" value="F:nucleotide binding"/>
    <property type="evidence" value="ECO:0007669"/>
    <property type="project" value="InterPro"/>
</dbReference>
<dbReference type="AlphaFoldDB" id="A0A849VDC6"/>
<feature type="domain" description="Gfo/Idh/MocA-like oxidoreductase N-terminal" evidence="2">
    <location>
        <begin position="10"/>
        <end position="135"/>
    </location>
</feature>
<dbReference type="PANTHER" id="PTHR43708:SF3">
    <property type="entry name" value="OXIDOREDUCTASE"/>
    <property type="match status" value="1"/>
</dbReference>
<dbReference type="Gene3D" id="3.40.50.720">
    <property type="entry name" value="NAD(P)-binding Rossmann-like Domain"/>
    <property type="match status" value="1"/>
</dbReference>
<dbReference type="RefSeq" id="WP_171625867.1">
    <property type="nucleotide sequence ID" value="NZ_JABBPG010000003.1"/>
</dbReference>
<keyword evidence="5" id="KW-1185">Reference proteome</keyword>
<organism evidence="4 5">
    <name type="scientific">Pseudoalteromonas caenipelagi</name>
    <dbReference type="NCBI Taxonomy" id="2726988"/>
    <lineage>
        <taxon>Bacteria</taxon>
        <taxon>Pseudomonadati</taxon>
        <taxon>Pseudomonadota</taxon>
        <taxon>Gammaproteobacteria</taxon>
        <taxon>Alteromonadales</taxon>
        <taxon>Pseudoalteromonadaceae</taxon>
        <taxon>Pseudoalteromonas</taxon>
    </lineage>
</organism>
<dbReference type="Pfam" id="PF22725">
    <property type="entry name" value="GFO_IDH_MocA_C3"/>
    <property type="match status" value="1"/>
</dbReference>
<name>A0A849VDC6_9GAMM</name>
<evidence type="ECO:0000259" key="3">
    <source>
        <dbReference type="Pfam" id="PF22725"/>
    </source>
</evidence>